<protein>
    <submittedName>
        <fullName evidence="2">Uncharacterized protein</fullName>
    </submittedName>
</protein>
<reference evidence="2" key="1">
    <citation type="journal article" date="2021" name="Genome Biol. Evol.">
        <title>A High-Quality Reference Genome for a Parasitic Bivalve with Doubly Uniparental Inheritance (Bivalvia: Unionida).</title>
        <authorList>
            <person name="Smith C.H."/>
        </authorList>
    </citation>
    <scope>NUCLEOTIDE SEQUENCE</scope>
    <source>
        <strain evidence="2">CHS0354</strain>
    </source>
</reference>
<evidence type="ECO:0000256" key="1">
    <source>
        <dbReference type="SAM" id="MobiDB-lite"/>
    </source>
</evidence>
<evidence type="ECO:0000313" key="2">
    <source>
        <dbReference type="EMBL" id="KAK3578685.1"/>
    </source>
</evidence>
<accession>A0AAE0VJ67</accession>
<dbReference type="Proteomes" id="UP001195483">
    <property type="component" value="Unassembled WGS sequence"/>
</dbReference>
<reference evidence="2" key="2">
    <citation type="journal article" date="2021" name="Genome Biol. Evol.">
        <title>Developing a high-quality reference genome for a parasitic bivalve with doubly uniparental inheritance (Bivalvia: Unionida).</title>
        <authorList>
            <person name="Smith C.H."/>
        </authorList>
    </citation>
    <scope>NUCLEOTIDE SEQUENCE</scope>
    <source>
        <strain evidence="2">CHS0354</strain>
        <tissue evidence="2">Mantle</tissue>
    </source>
</reference>
<dbReference type="EMBL" id="JAEAOA010000236">
    <property type="protein sequence ID" value="KAK3578685.1"/>
    <property type="molecule type" value="Genomic_DNA"/>
</dbReference>
<feature type="non-terminal residue" evidence="2">
    <location>
        <position position="109"/>
    </location>
</feature>
<feature type="region of interest" description="Disordered" evidence="1">
    <location>
        <begin position="39"/>
        <end position="72"/>
    </location>
</feature>
<reference evidence="2" key="3">
    <citation type="submission" date="2023-05" db="EMBL/GenBank/DDBJ databases">
        <authorList>
            <person name="Smith C.H."/>
        </authorList>
    </citation>
    <scope>NUCLEOTIDE SEQUENCE</scope>
    <source>
        <strain evidence="2">CHS0354</strain>
        <tissue evidence="2">Mantle</tissue>
    </source>
</reference>
<organism evidence="2 3">
    <name type="scientific">Potamilus streckersoni</name>
    <dbReference type="NCBI Taxonomy" id="2493646"/>
    <lineage>
        <taxon>Eukaryota</taxon>
        <taxon>Metazoa</taxon>
        <taxon>Spiralia</taxon>
        <taxon>Lophotrochozoa</taxon>
        <taxon>Mollusca</taxon>
        <taxon>Bivalvia</taxon>
        <taxon>Autobranchia</taxon>
        <taxon>Heteroconchia</taxon>
        <taxon>Palaeoheterodonta</taxon>
        <taxon>Unionida</taxon>
        <taxon>Unionoidea</taxon>
        <taxon>Unionidae</taxon>
        <taxon>Ambleminae</taxon>
        <taxon>Lampsilini</taxon>
        <taxon>Potamilus</taxon>
    </lineage>
</organism>
<dbReference type="AlphaFoldDB" id="A0AAE0VJ67"/>
<gene>
    <name evidence="2" type="ORF">CHS0354_002990</name>
</gene>
<name>A0AAE0VJ67_9BIVA</name>
<evidence type="ECO:0000313" key="3">
    <source>
        <dbReference type="Proteomes" id="UP001195483"/>
    </source>
</evidence>
<keyword evidence="3" id="KW-1185">Reference proteome</keyword>
<feature type="non-terminal residue" evidence="2">
    <location>
        <position position="1"/>
    </location>
</feature>
<proteinExistence type="predicted"/>
<comment type="caution">
    <text evidence="2">The sequence shown here is derived from an EMBL/GenBank/DDBJ whole genome shotgun (WGS) entry which is preliminary data.</text>
</comment>
<sequence length="109" mass="12518">RGKHSASKRERGTVRHCRTDRGAVGTRPYTGRTAFIATDFGTPKNKEAEEENETNKDELPTVTHKGNGTDCAYKNTQRERDRLWQISKPKCDNNDALYGRRAIEEEQFF</sequence>